<evidence type="ECO:0000313" key="2">
    <source>
        <dbReference type="Proteomes" id="UP000078561"/>
    </source>
</evidence>
<dbReference type="InParanoid" id="A0A163JG95"/>
<dbReference type="EMBL" id="LT552482">
    <property type="protein sequence ID" value="SAL99134.1"/>
    <property type="molecule type" value="Genomic_DNA"/>
</dbReference>
<dbReference type="Proteomes" id="UP000078561">
    <property type="component" value="Unassembled WGS sequence"/>
</dbReference>
<reference evidence="1" key="1">
    <citation type="submission" date="2016-04" db="EMBL/GenBank/DDBJ databases">
        <authorList>
            <person name="Evans L.H."/>
            <person name="Alamgir A."/>
            <person name="Owens N."/>
            <person name="Weber N.D."/>
            <person name="Virtaneva K."/>
            <person name="Barbian K."/>
            <person name="Babar A."/>
            <person name="Rosenke K."/>
        </authorList>
    </citation>
    <scope>NUCLEOTIDE SEQUENCE [LARGE SCALE GENOMIC DNA]</scope>
    <source>
        <strain evidence="1">CBS 101.48</strain>
    </source>
</reference>
<dbReference type="AlphaFoldDB" id="A0A163JG95"/>
<dbReference type="OMA" id="CCAGKEW"/>
<dbReference type="OrthoDB" id="2280111at2759"/>
<protein>
    <recommendedName>
        <fullName evidence="3">F-box domain-containing protein</fullName>
    </recommendedName>
</protein>
<proteinExistence type="predicted"/>
<organism evidence="1">
    <name type="scientific">Absidia glauca</name>
    <name type="common">Pin mould</name>
    <dbReference type="NCBI Taxonomy" id="4829"/>
    <lineage>
        <taxon>Eukaryota</taxon>
        <taxon>Fungi</taxon>
        <taxon>Fungi incertae sedis</taxon>
        <taxon>Mucoromycota</taxon>
        <taxon>Mucoromycotina</taxon>
        <taxon>Mucoromycetes</taxon>
        <taxon>Mucorales</taxon>
        <taxon>Cunninghamellaceae</taxon>
        <taxon>Absidia</taxon>
    </lineage>
</organism>
<sequence>MLLSELPHELILEVYRWLYDGESNTQLTNHKRIRHSWVLNILSTCMVSQSWYTAGSEYLSMRCCASPSLSLATLLFTVESSSTATHHPTWSQVLLESRRNNLHFHTYPRQLVLNLAPILNPPSSHSSQLAKQQKHDLTCWEPSWETERLSKSIQVLLTTCPNLKSVEILYDSRYSPRTALVGNHQHHRSSRALDNLASAISAALTKRHHPFLSHLIFTAREPIQRCPCCAGRGWDQSLRPLLQQLPMTTLELDHVLPSRSVLECLAQTQRIHTLVIRGNILTQASRLARYGSTVSTPPRIPLELLSQLHTLEIYLHSNNDRPDDNDDDKDLDLLAMFRQTYDIIHPIPSLQRLTLHGRDKYNITLQGPPSTISNEVWRKLELLAERHHLHSFVLENIPGFRSPIVQSKLQHVFMGAKMVNVVYNT</sequence>
<accession>A0A163JG95</accession>
<evidence type="ECO:0000313" key="1">
    <source>
        <dbReference type="EMBL" id="SAL99134.1"/>
    </source>
</evidence>
<gene>
    <name evidence="1" type="primary">ABSGL_04715.1 scaffold 5764</name>
</gene>
<name>A0A163JG95_ABSGL</name>
<keyword evidence="2" id="KW-1185">Reference proteome</keyword>
<evidence type="ECO:0008006" key="3">
    <source>
        <dbReference type="Google" id="ProtNLM"/>
    </source>
</evidence>